<dbReference type="GO" id="GO:0008932">
    <property type="term" value="F:lytic endotransglycosylase activity"/>
    <property type="evidence" value="ECO:0007669"/>
    <property type="project" value="UniProtKB-UniRule"/>
</dbReference>
<keyword evidence="2 4" id="KW-0456">Lyase</keyword>
<evidence type="ECO:0000256" key="4">
    <source>
        <dbReference type="HAMAP-Rule" id="MF_02071"/>
    </source>
</evidence>
<dbReference type="InterPro" id="IPR012997">
    <property type="entry name" value="RplA"/>
</dbReference>
<dbReference type="CDD" id="cd22268">
    <property type="entry name" value="DPBB_RlpA-like"/>
    <property type="match status" value="1"/>
</dbReference>
<dbReference type="GO" id="GO:0071555">
    <property type="term" value="P:cell wall organization"/>
    <property type="evidence" value="ECO:0007669"/>
    <property type="project" value="UniProtKB-KW"/>
</dbReference>
<feature type="domain" description="SPOR" evidence="6">
    <location>
        <begin position="179"/>
        <end position="257"/>
    </location>
</feature>
<dbReference type="InterPro" id="IPR036680">
    <property type="entry name" value="SPOR-like_sf"/>
</dbReference>
<comment type="similarity">
    <text evidence="4 5">Belongs to the RlpA family.</text>
</comment>
<dbReference type="InterPro" id="IPR034718">
    <property type="entry name" value="RlpA"/>
</dbReference>
<organism evidence="7 8">
    <name type="scientific">Nitratiruptor tergarcus DSM 16512</name>
    <dbReference type="NCBI Taxonomy" id="1069081"/>
    <lineage>
        <taxon>Bacteria</taxon>
        <taxon>Pseudomonadati</taxon>
        <taxon>Campylobacterota</taxon>
        <taxon>Epsilonproteobacteria</taxon>
        <taxon>Nautiliales</taxon>
        <taxon>Nitratiruptoraceae</taxon>
        <taxon>Nitratiruptor</taxon>
    </lineage>
</organism>
<accession>A0A1W1WTM6</accession>
<evidence type="ECO:0000313" key="8">
    <source>
        <dbReference type="Proteomes" id="UP000192602"/>
    </source>
</evidence>
<evidence type="ECO:0000256" key="1">
    <source>
        <dbReference type="ARBA" id="ARBA00022729"/>
    </source>
</evidence>
<dbReference type="STRING" id="1069081.SAMN05660197_1369"/>
<dbReference type="GO" id="GO:0042834">
    <property type="term" value="F:peptidoglycan binding"/>
    <property type="evidence" value="ECO:0007669"/>
    <property type="project" value="InterPro"/>
</dbReference>
<evidence type="ECO:0000256" key="3">
    <source>
        <dbReference type="ARBA" id="ARBA00023316"/>
    </source>
</evidence>
<dbReference type="Pfam" id="PF03330">
    <property type="entry name" value="DPBB_1"/>
    <property type="match status" value="1"/>
</dbReference>
<evidence type="ECO:0000256" key="2">
    <source>
        <dbReference type="ARBA" id="ARBA00023239"/>
    </source>
</evidence>
<dbReference type="Gene3D" id="2.40.40.10">
    <property type="entry name" value="RlpA-like domain"/>
    <property type="match status" value="1"/>
</dbReference>
<dbReference type="EMBL" id="FWWZ01000001">
    <property type="protein sequence ID" value="SMC09552.1"/>
    <property type="molecule type" value="Genomic_DNA"/>
</dbReference>
<dbReference type="Proteomes" id="UP000192602">
    <property type="component" value="Unassembled WGS sequence"/>
</dbReference>
<dbReference type="Pfam" id="PF05036">
    <property type="entry name" value="SPOR"/>
    <property type="match status" value="1"/>
</dbReference>
<dbReference type="GO" id="GO:0000270">
    <property type="term" value="P:peptidoglycan metabolic process"/>
    <property type="evidence" value="ECO:0007669"/>
    <property type="project" value="UniProtKB-UniRule"/>
</dbReference>
<dbReference type="EC" id="4.2.2.-" evidence="4"/>
<evidence type="ECO:0000256" key="5">
    <source>
        <dbReference type="RuleBase" id="RU003495"/>
    </source>
</evidence>
<keyword evidence="1" id="KW-0732">Signal</keyword>
<dbReference type="Gene3D" id="3.30.70.1070">
    <property type="entry name" value="Sporulation related repeat"/>
    <property type="match status" value="1"/>
</dbReference>
<reference evidence="8" key="1">
    <citation type="submission" date="2017-04" db="EMBL/GenBank/DDBJ databases">
        <authorList>
            <person name="Varghese N."/>
            <person name="Submissions S."/>
        </authorList>
    </citation>
    <scope>NUCLEOTIDE SEQUENCE [LARGE SCALE GENOMIC DNA]</scope>
    <source>
        <strain evidence="8">DSM 16512</strain>
    </source>
</reference>
<dbReference type="AlphaFoldDB" id="A0A1W1WTM6"/>
<keyword evidence="7" id="KW-0449">Lipoprotein</keyword>
<evidence type="ECO:0000313" key="7">
    <source>
        <dbReference type="EMBL" id="SMC09552.1"/>
    </source>
</evidence>
<protein>
    <recommendedName>
        <fullName evidence="4">Probable endolytic peptidoglycan transglycosylase RlpA</fullName>
        <ecNumber evidence="4">4.2.2.-</ecNumber>
    </recommendedName>
</protein>
<dbReference type="PROSITE" id="PS51724">
    <property type="entry name" value="SPOR"/>
    <property type="match status" value="1"/>
</dbReference>
<dbReference type="InterPro" id="IPR009009">
    <property type="entry name" value="RlpA-like_DPBB"/>
</dbReference>
<sequence>MCSIRNVALIGIISLFFWGCGSKQEISYFPPSKPTFGKPISSNAVHRATMRPYTVNGITYYPTVVEVGTKYRGIASWYGPNFHGKKTSNGEIYNMHDFTAAHKTLPMNTMLKVTNLRNHKSVIVRVNDRGPFVGNRIIDLSYAAAKQIGMIGTGTAPVELEVLDFDKNIASLPNMPRKSIVLTNFAVQIGSFRRYQGASITRERNALVDGRYRAVVKKFIFDGAPLYRVWLTGFQSEDEARDFIRTGRYPGAFIIRN</sequence>
<keyword evidence="3 4" id="KW-0961">Cell wall biogenesis/degradation</keyword>
<dbReference type="HAMAP" id="MF_02071">
    <property type="entry name" value="RlpA"/>
    <property type="match status" value="1"/>
</dbReference>
<dbReference type="SUPFAM" id="SSF110997">
    <property type="entry name" value="Sporulation related repeat"/>
    <property type="match status" value="1"/>
</dbReference>
<dbReference type="InterPro" id="IPR007730">
    <property type="entry name" value="SPOR-like_dom"/>
</dbReference>
<dbReference type="PANTHER" id="PTHR34183">
    <property type="entry name" value="ENDOLYTIC PEPTIDOGLYCAN TRANSGLYCOSYLASE RLPA"/>
    <property type="match status" value="1"/>
</dbReference>
<dbReference type="NCBIfam" id="TIGR00413">
    <property type="entry name" value="rlpA"/>
    <property type="match status" value="1"/>
</dbReference>
<evidence type="ECO:0000259" key="6">
    <source>
        <dbReference type="PROSITE" id="PS51724"/>
    </source>
</evidence>
<keyword evidence="8" id="KW-1185">Reference proteome</keyword>
<proteinExistence type="inferred from homology"/>
<dbReference type="PANTHER" id="PTHR34183:SF1">
    <property type="entry name" value="ENDOLYTIC PEPTIDOGLYCAN TRANSGLYCOSYLASE RLPA"/>
    <property type="match status" value="1"/>
</dbReference>
<dbReference type="SUPFAM" id="SSF50685">
    <property type="entry name" value="Barwin-like endoglucanases"/>
    <property type="match status" value="1"/>
</dbReference>
<name>A0A1W1WTM6_9BACT</name>
<dbReference type="InterPro" id="IPR036908">
    <property type="entry name" value="RlpA-like_sf"/>
</dbReference>
<gene>
    <name evidence="4" type="primary">rlpA</name>
    <name evidence="7" type="ORF">SAMN05660197_1369</name>
</gene>
<comment type="function">
    <text evidence="4">Lytic transglycosylase with a strong preference for naked glycan strands that lack stem peptides.</text>
</comment>